<dbReference type="GO" id="GO:0032210">
    <property type="term" value="P:regulation of telomere maintenance via telomerase"/>
    <property type="evidence" value="ECO:0007669"/>
    <property type="project" value="TreeGrafter"/>
</dbReference>
<dbReference type="AlphaFoldDB" id="A0A3M7EJ09"/>
<dbReference type="EMBL" id="QWIP01000038">
    <property type="protein sequence ID" value="RMY76483.1"/>
    <property type="molecule type" value="Genomic_DNA"/>
</dbReference>
<keyword evidence="7" id="KW-0238">DNA-binding</keyword>
<keyword evidence="5" id="KW-0158">Chromosome</keyword>
<sequence>MTAMALPNGFVDLAKAYTMPPNSFINIMGVVVDLMPTKPLYTGQHTMTFKLLDTAFRDSVQGNQINGLTVRFFKHDASKLPDIRSIGDVVLIRDIKMTNYRDQPVAISTWNTEPQVFPASSIPDPKFSIAYQGNERIVSRGAPQDTRKLSLQEQAYVISLKSDLSSSVAASTVSATEQNKKREPGPLPPSLAPPMKKARSSTSSFGPKFQLVEELEHMRFANICGEVVKKFSNPFGQCELYLTDYTQNKNLFYYAPPEEEEQDGSRDGDIYAYNQPTRKAWPGPYGWQVLRVNLTEPHSNFATQRVKEGDLVLLQNVKIKIGTYSANPHLEGDMWPDPLNPDKVLVQIIRNHQLDLPEIKALQERKKKYEHMRKSKQPKREEEQKPSKMEKKRLKKQRQKEEKEKAKAPTEDQPADDNPITQPTKPANGCNPHIRCSHEETPLTSLRDILDVDNIRHKAKLGGEERRIPFINASYRTQARVVDFEPSAIEDFAVPALPDAERELSPIDMELTQPPTPGYEWFFSLLLEESSGGGGERERIWVRLQHEEAQYLLGREMEDPQDLRRAPQLLAKLRERLCILWGNLEEKGPDEPISNRPFECCVQEYGQEMDEGDEEKALVPMGWKRLYRLSGTTIL</sequence>
<evidence type="ECO:0000256" key="8">
    <source>
        <dbReference type="ARBA" id="ARBA00023242"/>
    </source>
</evidence>
<feature type="compositionally biased region" description="Basic and acidic residues" evidence="9">
    <location>
        <begin position="378"/>
        <end position="389"/>
    </location>
</feature>
<protein>
    <recommendedName>
        <fullName evidence="4">Protection of telomeres protein 1</fullName>
    </recommendedName>
</protein>
<keyword evidence="6" id="KW-0779">Telomere</keyword>
<dbReference type="SUPFAM" id="SSF50249">
    <property type="entry name" value="Nucleic acid-binding proteins"/>
    <property type="match status" value="2"/>
</dbReference>
<keyword evidence="8" id="KW-0539">Nucleus</keyword>
<dbReference type="GO" id="GO:0000783">
    <property type="term" value="C:nuclear telomere cap complex"/>
    <property type="evidence" value="ECO:0007669"/>
    <property type="project" value="TreeGrafter"/>
</dbReference>
<evidence type="ECO:0000256" key="7">
    <source>
        <dbReference type="ARBA" id="ARBA00023125"/>
    </source>
</evidence>
<evidence type="ECO:0000256" key="2">
    <source>
        <dbReference type="ARBA" id="ARBA00004574"/>
    </source>
</evidence>
<feature type="compositionally biased region" description="Basic residues" evidence="9">
    <location>
        <begin position="366"/>
        <end position="377"/>
    </location>
</feature>
<dbReference type="GO" id="GO:0098505">
    <property type="term" value="F:G-rich strand telomeric DNA binding"/>
    <property type="evidence" value="ECO:0007669"/>
    <property type="project" value="TreeGrafter"/>
</dbReference>
<dbReference type="InterPro" id="IPR032042">
    <property type="entry name" value="POT1PC"/>
</dbReference>
<comment type="subcellular location">
    <subcellularLocation>
        <location evidence="2">Chromosome</location>
        <location evidence="2">Telomere</location>
    </subcellularLocation>
    <subcellularLocation>
        <location evidence="1">Nucleus</location>
    </subcellularLocation>
</comment>
<evidence type="ECO:0000256" key="4">
    <source>
        <dbReference type="ARBA" id="ARBA00015253"/>
    </source>
</evidence>
<reference evidence="12 13" key="1">
    <citation type="journal article" date="2018" name="BMC Genomics">
        <title>Genomic evidence for intraspecific hybridization in a clonal and extremely halotolerant yeast.</title>
        <authorList>
            <person name="Gostincar C."/>
            <person name="Stajich J.E."/>
            <person name="Zupancic J."/>
            <person name="Zalar P."/>
            <person name="Gunde-Cimerman N."/>
        </authorList>
    </citation>
    <scope>NUCLEOTIDE SEQUENCE [LARGE SCALE GENOMIC DNA]</scope>
    <source>
        <strain evidence="12 13">EXF-2682</strain>
    </source>
</reference>
<dbReference type="OrthoDB" id="2186770at2759"/>
<dbReference type="Pfam" id="PF16686">
    <property type="entry name" value="POT1PC"/>
    <property type="match status" value="1"/>
</dbReference>
<feature type="domain" description="Protection of telomeres protein 1 ssDNA-binding" evidence="11">
    <location>
        <begin position="212"/>
        <end position="371"/>
    </location>
</feature>
<gene>
    <name evidence="12" type="ORF">D0863_01916</name>
</gene>
<evidence type="ECO:0000256" key="9">
    <source>
        <dbReference type="SAM" id="MobiDB-lite"/>
    </source>
</evidence>
<evidence type="ECO:0000313" key="12">
    <source>
        <dbReference type="EMBL" id="RMY76483.1"/>
    </source>
</evidence>
<evidence type="ECO:0000259" key="10">
    <source>
        <dbReference type="Pfam" id="PF02765"/>
    </source>
</evidence>
<dbReference type="InterPro" id="IPR011564">
    <property type="entry name" value="Telomer_end-bd_POT1/Cdc13"/>
</dbReference>
<evidence type="ECO:0000256" key="3">
    <source>
        <dbReference type="ARBA" id="ARBA00008442"/>
    </source>
</evidence>
<organism evidence="12 13">
    <name type="scientific">Hortaea werneckii</name>
    <name type="common">Black yeast</name>
    <name type="synonym">Cladosporium werneckii</name>
    <dbReference type="NCBI Taxonomy" id="91943"/>
    <lineage>
        <taxon>Eukaryota</taxon>
        <taxon>Fungi</taxon>
        <taxon>Dikarya</taxon>
        <taxon>Ascomycota</taxon>
        <taxon>Pezizomycotina</taxon>
        <taxon>Dothideomycetes</taxon>
        <taxon>Dothideomycetidae</taxon>
        <taxon>Mycosphaerellales</taxon>
        <taxon>Teratosphaeriaceae</taxon>
        <taxon>Hortaea</taxon>
    </lineage>
</organism>
<dbReference type="PANTHER" id="PTHR14513:SF0">
    <property type="entry name" value="PROTECTION OF TELOMERES PROTEIN 1"/>
    <property type="match status" value="1"/>
</dbReference>
<accession>A0A3M7EJ09</accession>
<dbReference type="InterPro" id="IPR012340">
    <property type="entry name" value="NA-bd_OB-fold"/>
</dbReference>
<feature type="compositionally biased region" description="Basic and acidic residues" evidence="9">
    <location>
        <begin position="399"/>
        <end position="410"/>
    </location>
</feature>
<dbReference type="GO" id="GO:0010521">
    <property type="term" value="F:telomerase inhibitor activity"/>
    <property type="evidence" value="ECO:0007669"/>
    <property type="project" value="TreeGrafter"/>
</dbReference>
<dbReference type="InterPro" id="IPR028389">
    <property type="entry name" value="POT1"/>
</dbReference>
<feature type="region of interest" description="Disordered" evidence="9">
    <location>
        <begin position="366"/>
        <end position="433"/>
    </location>
</feature>
<evidence type="ECO:0000259" key="11">
    <source>
        <dbReference type="Pfam" id="PF16686"/>
    </source>
</evidence>
<comment type="caution">
    <text evidence="12">The sequence shown here is derived from an EMBL/GenBank/DDBJ whole genome shotgun (WGS) entry which is preliminary data.</text>
</comment>
<dbReference type="PANTHER" id="PTHR14513">
    <property type="entry name" value="PROTECTION OF TELOMERES 1"/>
    <property type="match status" value="1"/>
</dbReference>
<dbReference type="FunFam" id="2.40.50.140:FF:000303">
    <property type="entry name" value="Protection of telomeres protein 1"/>
    <property type="match status" value="1"/>
</dbReference>
<feature type="region of interest" description="Disordered" evidence="9">
    <location>
        <begin position="171"/>
        <end position="203"/>
    </location>
</feature>
<feature type="domain" description="Telomeric single stranded DNA binding POT1/Cdc13" evidence="10">
    <location>
        <begin position="10"/>
        <end position="113"/>
    </location>
</feature>
<dbReference type="Proteomes" id="UP000269276">
    <property type="component" value="Unassembled WGS sequence"/>
</dbReference>
<dbReference type="GO" id="GO:0016233">
    <property type="term" value="P:telomere capping"/>
    <property type="evidence" value="ECO:0007669"/>
    <property type="project" value="TreeGrafter"/>
</dbReference>
<dbReference type="Gene3D" id="2.40.50.140">
    <property type="entry name" value="Nucleic acid-binding proteins"/>
    <property type="match status" value="2"/>
</dbReference>
<dbReference type="VEuPathDB" id="FungiDB:BTJ68_09972"/>
<evidence type="ECO:0000256" key="6">
    <source>
        <dbReference type="ARBA" id="ARBA00022895"/>
    </source>
</evidence>
<name>A0A3M7EJ09_HORWE</name>
<comment type="similarity">
    <text evidence="3">Belongs to the telombin family.</text>
</comment>
<evidence type="ECO:0000256" key="1">
    <source>
        <dbReference type="ARBA" id="ARBA00004123"/>
    </source>
</evidence>
<dbReference type="Pfam" id="PF02765">
    <property type="entry name" value="POT1"/>
    <property type="match status" value="1"/>
</dbReference>
<evidence type="ECO:0000256" key="5">
    <source>
        <dbReference type="ARBA" id="ARBA00022454"/>
    </source>
</evidence>
<proteinExistence type="inferred from homology"/>
<evidence type="ECO:0000313" key="13">
    <source>
        <dbReference type="Proteomes" id="UP000269276"/>
    </source>
</evidence>